<organism evidence="1 2">
    <name type="scientific">Planctopirus limnophila (strain ATCC 43296 / DSM 3776 / IFAM 1008 / Mu 290)</name>
    <name type="common">Planctomyces limnophilus</name>
    <dbReference type="NCBI Taxonomy" id="521674"/>
    <lineage>
        <taxon>Bacteria</taxon>
        <taxon>Pseudomonadati</taxon>
        <taxon>Planctomycetota</taxon>
        <taxon>Planctomycetia</taxon>
        <taxon>Planctomycetales</taxon>
        <taxon>Planctomycetaceae</taxon>
        <taxon>Planctopirus</taxon>
    </lineage>
</organism>
<dbReference type="AlphaFoldDB" id="D5SPF5"/>
<sequence>MHDSDAFVLVTLIGQGADEDIRPLPPILKSYVTLKSVTTKPFREPSETRSTAVA</sequence>
<keyword evidence="2" id="KW-1185">Reference proteome</keyword>
<proteinExistence type="predicted"/>
<gene>
    <name evidence="1" type="ordered locus">Plim_2473</name>
</gene>
<dbReference type="HOGENOM" id="CLU_3046448_0_0_0"/>
<evidence type="ECO:0000313" key="2">
    <source>
        <dbReference type="Proteomes" id="UP000002220"/>
    </source>
</evidence>
<reference evidence="1 2" key="1">
    <citation type="journal article" date="2010" name="Stand. Genomic Sci.">
        <title>Complete genome sequence of Planctomyces limnophilus type strain (Mu 290).</title>
        <authorList>
            <person name="Labutti K."/>
            <person name="Sikorski J."/>
            <person name="Schneider S."/>
            <person name="Nolan M."/>
            <person name="Lucas S."/>
            <person name="Glavina Del Rio T."/>
            <person name="Tice H."/>
            <person name="Cheng J.F."/>
            <person name="Goodwin L."/>
            <person name="Pitluck S."/>
            <person name="Liolios K."/>
            <person name="Ivanova N."/>
            <person name="Mavromatis K."/>
            <person name="Mikhailova N."/>
            <person name="Pati A."/>
            <person name="Chen A."/>
            <person name="Palaniappan K."/>
            <person name="Land M."/>
            <person name="Hauser L."/>
            <person name="Chang Y.J."/>
            <person name="Jeffries C.D."/>
            <person name="Tindall B.J."/>
            <person name="Rohde M."/>
            <person name="Goker M."/>
            <person name="Woyke T."/>
            <person name="Bristow J."/>
            <person name="Eisen J.A."/>
            <person name="Markowitz V."/>
            <person name="Hugenholtz P."/>
            <person name="Kyrpides N.C."/>
            <person name="Klenk H.P."/>
            <person name="Lapidus A."/>
        </authorList>
    </citation>
    <scope>NUCLEOTIDE SEQUENCE [LARGE SCALE GENOMIC DNA]</scope>
    <source>
        <strain evidence="2">ATCC 43296 / DSM 3776 / IFAM 1008 / 290</strain>
    </source>
</reference>
<dbReference type="EMBL" id="CP001744">
    <property type="protein sequence ID" value="ADG68299.1"/>
    <property type="molecule type" value="Genomic_DNA"/>
</dbReference>
<protein>
    <submittedName>
        <fullName evidence="1">Uncharacterized protein</fullName>
    </submittedName>
</protein>
<accession>D5SPF5</accession>
<dbReference type="KEGG" id="plm:Plim_2473"/>
<evidence type="ECO:0000313" key="1">
    <source>
        <dbReference type="EMBL" id="ADG68299.1"/>
    </source>
</evidence>
<dbReference type="Proteomes" id="UP000002220">
    <property type="component" value="Chromosome"/>
</dbReference>
<name>D5SPF5_PLAL2</name>